<comment type="caution">
    <text evidence="1">The sequence shown here is derived from an EMBL/GenBank/DDBJ whole genome shotgun (WGS) entry which is preliminary data.</text>
</comment>
<protein>
    <recommendedName>
        <fullName evidence="3">Oxidoreductase FAD/NAD(P)-binding domain-containing protein</fullName>
    </recommendedName>
</protein>
<organism evidence="1 2">
    <name type="scientific">Devosia litorisediminis</name>
    <dbReference type="NCBI Taxonomy" id="2829817"/>
    <lineage>
        <taxon>Bacteria</taxon>
        <taxon>Pseudomonadati</taxon>
        <taxon>Pseudomonadota</taxon>
        <taxon>Alphaproteobacteria</taxon>
        <taxon>Hyphomicrobiales</taxon>
        <taxon>Devosiaceae</taxon>
        <taxon>Devosia</taxon>
    </lineage>
</organism>
<gene>
    <name evidence="1" type="ORF">KD146_17260</name>
</gene>
<evidence type="ECO:0008006" key="3">
    <source>
        <dbReference type="Google" id="ProtNLM"/>
    </source>
</evidence>
<dbReference type="InterPro" id="IPR039261">
    <property type="entry name" value="FNR_nucleotide-bd"/>
</dbReference>
<accession>A0A942EA85</accession>
<dbReference type="EMBL" id="JAGXTP010000003">
    <property type="protein sequence ID" value="MBS3850451.1"/>
    <property type="molecule type" value="Genomic_DNA"/>
</dbReference>
<dbReference type="RefSeq" id="WP_212660064.1">
    <property type="nucleotide sequence ID" value="NZ_JAGXTP010000003.1"/>
</dbReference>
<dbReference type="Gene3D" id="3.40.50.80">
    <property type="entry name" value="Nucleotide-binding domain of ferredoxin-NADP reductase (FNR) module"/>
    <property type="match status" value="1"/>
</dbReference>
<dbReference type="AlphaFoldDB" id="A0A942EA85"/>
<evidence type="ECO:0000313" key="1">
    <source>
        <dbReference type="EMBL" id="MBS3850451.1"/>
    </source>
</evidence>
<keyword evidence="2" id="KW-1185">Reference proteome</keyword>
<dbReference type="SUPFAM" id="SSF52343">
    <property type="entry name" value="Ferredoxin reductase-like, C-terminal NADP-linked domain"/>
    <property type="match status" value="1"/>
</dbReference>
<dbReference type="Proteomes" id="UP000678281">
    <property type="component" value="Unassembled WGS sequence"/>
</dbReference>
<name>A0A942EA85_9HYPH</name>
<sequence length="60" mass="6545">MTGDNSSKLAAERVGKAFVSKHVTDLDQRFYLCGHDAMVFDLRGALEALGADVSSVTWEK</sequence>
<reference evidence="1" key="1">
    <citation type="submission" date="2021-04" db="EMBL/GenBank/DDBJ databases">
        <title>Devosia litorisediminis sp. nov., isolated from a sand dune.</title>
        <authorList>
            <person name="Park S."/>
            <person name="Yoon J.-H."/>
        </authorList>
    </citation>
    <scope>NUCLEOTIDE SEQUENCE</scope>
    <source>
        <strain evidence="1">BSSL-BM10</strain>
    </source>
</reference>
<proteinExistence type="predicted"/>
<evidence type="ECO:0000313" key="2">
    <source>
        <dbReference type="Proteomes" id="UP000678281"/>
    </source>
</evidence>